<dbReference type="PANTHER" id="PTHR10663">
    <property type="entry name" value="GUANYL-NUCLEOTIDE EXCHANGE FACTOR"/>
    <property type="match status" value="1"/>
</dbReference>
<feature type="compositionally biased region" description="Basic and acidic residues" evidence="2">
    <location>
        <begin position="247"/>
        <end position="260"/>
    </location>
</feature>
<feature type="region of interest" description="Disordered" evidence="2">
    <location>
        <begin position="185"/>
        <end position="260"/>
    </location>
</feature>
<evidence type="ECO:0000313" key="3">
    <source>
        <dbReference type="EMBL" id="KAG5830681.1"/>
    </source>
</evidence>
<gene>
    <name evidence="3" type="ORF">ANANG_G00313220</name>
</gene>
<sequence>MESLLDNPMKAVLYLKELTTIVQNQQSLIQTQRQRIDELERKVEELIGENRQLKDPHATHHYHHHHHHPSQRSASPQPPVLLHQHPANKTGTLPSHPPHQLHCLPAQPQHPPQTASHQLQLVPTSPPSPQPGHSSPESAEEDKKSPCCKSLVPQTPTTLCRSVGLARKAENQTVLHQFCCPAPDAPEGESSNCSTSDAQQPGFEGNAQDAVEEDEDDEEEEEEEEEGAGARGAGQKASLHHTASPVRAERREGPATSDYERALDLKNKQIEMLEHKYGGHLTSRRAACKIQTAFRQYQLSRNFEKIRNSLLESRLPRRISLRRVRLRHGELAEGCGLAGVPLVRSPSLPATIGGTLTDLEDSFNEQVQSLAKSIDDALSSWSLKAMQCSVQDGGGGGGGGTYQFTEAFSAGSPGLRGRREPGRVPPPCRRRRGRATGPTPSRAAPAS</sequence>
<keyword evidence="1" id="KW-0175">Coiled coil</keyword>
<feature type="region of interest" description="Disordered" evidence="2">
    <location>
        <begin position="57"/>
        <end position="151"/>
    </location>
</feature>
<dbReference type="Proteomes" id="UP001044222">
    <property type="component" value="Chromosome 19"/>
</dbReference>
<dbReference type="GO" id="GO:0030036">
    <property type="term" value="P:actin cytoskeleton organization"/>
    <property type="evidence" value="ECO:0007669"/>
    <property type="project" value="TreeGrafter"/>
</dbReference>
<dbReference type="PROSITE" id="PS50096">
    <property type="entry name" value="IQ"/>
    <property type="match status" value="1"/>
</dbReference>
<reference evidence="3" key="1">
    <citation type="submission" date="2021-01" db="EMBL/GenBank/DDBJ databases">
        <title>A chromosome-scale assembly of European eel, Anguilla anguilla.</title>
        <authorList>
            <person name="Henkel C."/>
            <person name="Jong-Raadsen S.A."/>
            <person name="Dufour S."/>
            <person name="Weltzien F.-A."/>
            <person name="Palstra A.P."/>
            <person name="Pelster B."/>
            <person name="Spaink H.P."/>
            <person name="Van Den Thillart G.E."/>
            <person name="Jansen H."/>
            <person name="Zahm M."/>
            <person name="Klopp C."/>
            <person name="Cedric C."/>
            <person name="Louis A."/>
            <person name="Berthelot C."/>
            <person name="Parey E."/>
            <person name="Roest Crollius H."/>
            <person name="Montfort J."/>
            <person name="Robinson-Rechavi M."/>
            <person name="Bucao C."/>
            <person name="Bouchez O."/>
            <person name="Gislard M."/>
            <person name="Lluch J."/>
            <person name="Milhes M."/>
            <person name="Lampietro C."/>
            <person name="Lopez Roques C."/>
            <person name="Donnadieu C."/>
            <person name="Braasch I."/>
            <person name="Desvignes T."/>
            <person name="Postlethwait J."/>
            <person name="Bobe J."/>
            <person name="Guiguen Y."/>
            <person name="Dirks R."/>
        </authorList>
    </citation>
    <scope>NUCLEOTIDE SEQUENCE</scope>
    <source>
        <strain evidence="3">Tag_6206</strain>
        <tissue evidence="3">Liver</tissue>
    </source>
</reference>
<dbReference type="PANTHER" id="PTHR10663:SF318">
    <property type="entry name" value="IQ MOTIF AND SEC7 DOMAIN-CONTAINING PROTEIN 3"/>
    <property type="match status" value="1"/>
</dbReference>
<feature type="compositionally biased region" description="Acidic residues" evidence="2">
    <location>
        <begin position="210"/>
        <end position="227"/>
    </location>
</feature>
<feature type="compositionally biased region" description="Polar residues" evidence="2">
    <location>
        <begin position="189"/>
        <end position="199"/>
    </location>
</feature>
<dbReference type="AlphaFoldDB" id="A0A9D3RHG4"/>
<evidence type="ECO:0008006" key="5">
    <source>
        <dbReference type="Google" id="ProtNLM"/>
    </source>
</evidence>
<keyword evidence="4" id="KW-1185">Reference proteome</keyword>
<protein>
    <recommendedName>
        <fullName evidence="5">IQ motif and SEC7 domain-containing protein 3</fullName>
    </recommendedName>
</protein>
<feature type="coiled-coil region" evidence="1">
    <location>
        <begin position="22"/>
        <end position="56"/>
    </location>
</feature>
<comment type="caution">
    <text evidence="3">The sequence shown here is derived from an EMBL/GenBank/DDBJ whole genome shotgun (WGS) entry which is preliminary data.</text>
</comment>
<evidence type="ECO:0000313" key="4">
    <source>
        <dbReference type="Proteomes" id="UP001044222"/>
    </source>
</evidence>
<evidence type="ECO:0000256" key="1">
    <source>
        <dbReference type="SAM" id="Coils"/>
    </source>
</evidence>
<feature type="region of interest" description="Disordered" evidence="2">
    <location>
        <begin position="394"/>
        <end position="447"/>
    </location>
</feature>
<feature type="compositionally biased region" description="Basic residues" evidence="2">
    <location>
        <begin position="59"/>
        <end position="70"/>
    </location>
</feature>
<accession>A0A9D3RHG4</accession>
<name>A0A9D3RHG4_ANGAN</name>
<proteinExistence type="predicted"/>
<feature type="compositionally biased region" description="Polar residues" evidence="2">
    <location>
        <begin position="112"/>
        <end position="122"/>
    </location>
</feature>
<feature type="compositionally biased region" description="Low complexity" evidence="2">
    <location>
        <begin position="435"/>
        <end position="447"/>
    </location>
</feature>
<dbReference type="EMBL" id="JAFIRN010000019">
    <property type="protein sequence ID" value="KAG5830681.1"/>
    <property type="molecule type" value="Genomic_DNA"/>
</dbReference>
<organism evidence="3 4">
    <name type="scientific">Anguilla anguilla</name>
    <name type="common">European freshwater eel</name>
    <name type="synonym">Muraena anguilla</name>
    <dbReference type="NCBI Taxonomy" id="7936"/>
    <lineage>
        <taxon>Eukaryota</taxon>
        <taxon>Metazoa</taxon>
        <taxon>Chordata</taxon>
        <taxon>Craniata</taxon>
        <taxon>Vertebrata</taxon>
        <taxon>Euteleostomi</taxon>
        <taxon>Actinopterygii</taxon>
        <taxon>Neopterygii</taxon>
        <taxon>Teleostei</taxon>
        <taxon>Anguilliformes</taxon>
        <taxon>Anguillidae</taxon>
        <taxon>Anguilla</taxon>
    </lineage>
</organism>
<dbReference type="CDD" id="cd14686">
    <property type="entry name" value="bZIP"/>
    <property type="match status" value="1"/>
</dbReference>
<evidence type="ECO:0000256" key="2">
    <source>
        <dbReference type="SAM" id="MobiDB-lite"/>
    </source>
</evidence>